<reference evidence="1 2" key="2">
    <citation type="journal article" date="2022" name="Mol. Ecol. Resour.">
        <title>The genomes of chicory, endive, great burdock and yacon provide insights into Asteraceae paleo-polyploidization history and plant inulin production.</title>
        <authorList>
            <person name="Fan W."/>
            <person name="Wang S."/>
            <person name="Wang H."/>
            <person name="Wang A."/>
            <person name="Jiang F."/>
            <person name="Liu H."/>
            <person name="Zhao H."/>
            <person name="Xu D."/>
            <person name="Zhang Y."/>
        </authorList>
    </citation>
    <scope>NUCLEOTIDE SEQUENCE [LARGE SCALE GENOMIC DNA]</scope>
    <source>
        <strain evidence="2">cv. Yunnan</strain>
        <tissue evidence="1">Leaves</tissue>
    </source>
</reference>
<protein>
    <submittedName>
        <fullName evidence="1">Uncharacterized protein</fullName>
    </submittedName>
</protein>
<gene>
    <name evidence="1" type="ORF">L1987_32876</name>
</gene>
<dbReference type="Proteomes" id="UP001056120">
    <property type="component" value="Linkage Group LG11"/>
</dbReference>
<name>A0ACB9HQ57_9ASTR</name>
<keyword evidence="2" id="KW-1185">Reference proteome</keyword>
<organism evidence="1 2">
    <name type="scientific">Smallanthus sonchifolius</name>
    <dbReference type="NCBI Taxonomy" id="185202"/>
    <lineage>
        <taxon>Eukaryota</taxon>
        <taxon>Viridiplantae</taxon>
        <taxon>Streptophyta</taxon>
        <taxon>Embryophyta</taxon>
        <taxon>Tracheophyta</taxon>
        <taxon>Spermatophyta</taxon>
        <taxon>Magnoliopsida</taxon>
        <taxon>eudicotyledons</taxon>
        <taxon>Gunneridae</taxon>
        <taxon>Pentapetalae</taxon>
        <taxon>asterids</taxon>
        <taxon>campanulids</taxon>
        <taxon>Asterales</taxon>
        <taxon>Asteraceae</taxon>
        <taxon>Asteroideae</taxon>
        <taxon>Heliantheae alliance</taxon>
        <taxon>Millerieae</taxon>
        <taxon>Smallanthus</taxon>
    </lineage>
</organism>
<dbReference type="EMBL" id="CM042028">
    <property type="protein sequence ID" value="KAI3797616.1"/>
    <property type="molecule type" value="Genomic_DNA"/>
</dbReference>
<reference evidence="2" key="1">
    <citation type="journal article" date="2022" name="Mol. Ecol. Resour.">
        <title>The genomes of chicory, endive, great burdock and yacon provide insights into Asteraceae palaeo-polyploidization history and plant inulin production.</title>
        <authorList>
            <person name="Fan W."/>
            <person name="Wang S."/>
            <person name="Wang H."/>
            <person name="Wang A."/>
            <person name="Jiang F."/>
            <person name="Liu H."/>
            <person name="Zhao H."/>
            <person name="Xu D."/>
            <person name="Zhang Y."/>
        </authorList>
    </citation>
    <scope>NUCLEOTIDE SEQUENCE [LARGE SCALE GENOMIC DNA]</scope>
    <source>
        <strain evidence="2">cv. Yunnan</strain>
    </source>
</reference>
<proteinExistence type="predicted"/>
<evidence type="ECO:0000313" key="1">
    <source>
        <dbReference type="EMBL" id="KAI3797616.1"/>
    </source>
</evidence>
<accession>A0ACB9HQ57</accession>
<evidence type="ECO:0000313" key="2">
    <source>
        <dbReference type="Proteomes" id="UP001056120"/>
    </source>
</evidence>
<comment type="caution">
    <text evidence="1">The sequence shown here is derived from an EMBL/GenBank/DDBJ whole genome shotgun (WGS) entry which is preliminary data.</text>
</comment>
<sequence length="632" mass="72041">MPSRLCAYQITVTDENFWRPIIEGYVHPTFDFLEFCDVPKSVTALTKEENQKFDREMKKCETLTMSLPKEIIHSFGKCPTSRDLWEALKKKGEATSQAFVVLIKEVLEKPSYSQSDSSADLTDSESIRSGESTQSTKTDVMTEERFQTIEDDLSESEIYAESIIVDQKGEANDDVFMAPGASSSEVKAEVVSNTETFCSNCISVKDKMMRVMDDNIKEQAYHLDMSFAEIEKRNNDLAEKDKELAESKAEVIRLHRKLESFGNSSFLLGHYHDKTKEGKGTSGIGYVPPPFNGNYSLTPEIIKDEDLDPKTMLKVNPVTGEDMVYSDESDDEFFDEAKVEGILKEIKVEEPKVDSNSSRNYTFGSSSNSRRVPYVRDYKDMHTCFHCNEMGHIVVKYPFKNKGKKHVVPAKMKPESKSVEKKFVQSQSPKEVHVGESSSSASYRVKIPYMREYSETRSCLYCGLVGHIRITCPHNAKGNRHVTPGKVRTHGKPYVNPNVVKPRDTPKGNSKSEVRLSRPQRRRRNKRLRKLLEQQEFSQSNKFSNERKCSNTSHFKQKQLNEHKYVWKSKVSVSDSSEQSPKIDERFDCEWSEDLPIGTIKTILVVDSGGSKHMTGNDICKRNELLITEKSI</sequence>